<dbReference type="AlphaFoldDB" id="A0A0H4QKN1"/>
<evidence type="ECO:0000313" key="1">
    <source>
        <dbReference type="EMBL" id="AKP67656.1"/>
    </source>
</evidence>
<reference evidence="2" key="1">
    <citation type="submission" date="2015-07" db="EMBL/GenBank/DDBJ databases">
        <title>Lactobacillus ginsenosidimutans/EMML 3141/ whole genome sequencing.</title>
        <authorList>
            <person name="Kim M.K."/>
            <person name="Im W.-T."/>
            <person name="Srinivasan S."/>
            <person name="Lee J.-J."/>
        </authorList>
    </citation>
    <scope>NUCLEOTIDE SEQUENCE [LARGE SCALE GENOMIC DNA]</scope>
    <source>
        <strain evidence="2">EMML 3041</strain>
    </source>
</reference>
<name>A0A0H4QKN1_9LACO</name>
<dbReference type="PATRIC" id="fig|1007676.4.peg.1827"/>
<sequence>MKRSIEKLGVGLAIALTVGSVSVNAINVKADEIPTERSIKNTELQDKEISKHVIFDSASNSYSVSQGYLNTLSVKVADYIKENIALTNEKIQETQKDSTIGTVTAVDGQGISHSIKQNIARSNGKTDIKFYWNYARVWLSKDTLHQLGLGVAIDGLFVPEPIVSKVCAGFGLVAGAAKSGIWFDYNYFAGIWTGNAGWQ</sequence>
<proteinExistence type="predicted"/>
<protein>
    <submittedName>
        <fullName evidence="1">Uncharacterized protein</fullName>
    </submittedName>
</protein>
<gene>
    <name evidence="1" type="ORF">ABM34_09025</name>
</gene>
<organism evidence="1 2">
    <name type="scientific">Companilactobacillus ginsenosidimutans</name>
    <dbReference type="NCBI Taxonomy" id="1007676"/>
    <lineage>
        <taxon>Bacteria</taxon>
        <taxon>Bacillati</taxon>
        <taxon>Bacillota</taxon>
        <taxon>Bacilli</taxon>
        <taxon>Lactobacillales</taxon>
        <taxon>Lactobacillaceae</taxon>
        <taxon>Companilactobacillus</taxon>
    </lineage>
</organism>
<dbReference type="Proteomes" id="UP000036106">
    <property type="component" value="Chromosome"/>
</dbReference>
<accession>A0A0H4QKN1</accession>
<evidence type="ECO:0000313" key="2">
    <source>
        <dbReference type="Proteomes" id="UP000036106"/>
    </source>
</evidence>
<dbReference type="EMBL" id="CP012034">
    <property type="protein sequence ID" value="AKP67656.1"/>
    <property type="molecule type" value="Genomic_DNA"/>
</dbReference>
<dbReference type="OrthoDB" id="2339780at2"/>
<dbReference type="KEGG" id="lgn:ABM34_09025"/>
<dbReference type="RefSeq" id="WP_048705151.1">
    <property type="nucleotide sequence ID" value="NZ_CP012034.1"/>
</dbReference>
<keyword evidence="2" id="KW-1185">Reference proteome</keyword>